<name>A0AC34RAH6_9BILA</name>
<proteinExistence type="predicted"/>
<accession>A0AC34RAH6</accession>
<dbReference type="Proteomes" id="UP000887576">
    <property type="component" value="Unplaced"/>
</dbReference>
<protein>
    <submittedName>
        <fullName evidence="2">JmjC domain-containing protein</fullName>
    </submittedName>
</protein>
<evidence type="ECO:0000313" key="1">
    <source>
        <dbReference type="Proteomes" id="UP000887576"/>
    </source>
</evidence>
<sequence length="411" mass="47605">MGRMRRNKHVRRRVEELANRAKKLVRPELKLEDWNALQLSSAGLKGILRSKDIEFSVDPSVELFQRYYKGPGQPALVLGIVDKWPAYRKWTFDWFEKKFRNQFFKIGEDDHGKAVKMRMKYFVVYMENNSDDAPLNIFDSTFGEREVTRKLLADYTEPKYFAKNWFKFCDPSRTPPNRWLVIGPARSGTGIHVDPMGTSAWNALLQGEKLWVLFPPDTPKKLLRIPKNAKDKTLGEEAIRWFRCVYPETQKESWPYEYRPTVHVQRRGELIFVPSGWWHVVLNLSDTVAVTENFCDESNFLNCYRATRRSRPKFCEHWLNTIRRCHPEAVGLFPSIFGPSVNEGNESESSTSESSSSSDDECEVCQTESGKESLVSSDSSDESSSEVSRKRMASSSSGPESRRHRQDEDDE</sequence>
<dbReference type="WBParaSite" id="JU765_v2.g4964.t1">
    <property type="protein sequence ID" value="JU765_v2.g4964.t1"/>
    <property type="gene ID" value="JU765_v2.g4964"/>
</dbReference>
<organism evidence="1 2">
    <name type="scientific">Panagrolaimus sp. JU765</name>
    <dbReference type="NCBI Taxonomy" id="591449"/>
    <lineage>
        <taxon>Eukaryota</taxon>
        <taxon>Metazoa</taxon>
        <taxon>Ecdysozoa</taxon>
        <taxon>Nematoda</taxon>
        <taxon>Chromadorea</taxon>
        <taxon>Rhabditida</taxon>
        <taxon>Tylenchina</taxon>
        <taxon>Panagrolaimomorpha</taxon>
        <taxon>Panagrolaimoidea</taxon>
        <taxon>Panagrolaimidae</taxon>
        <taxon>Panagrolaimus</taxon>
    </lineage>
</organism>
<evidence type="ECO:0000313" key="2">
    <source>
        <dbReference type="WBParaSite" id="JU765_v2.g4964.t1"/>
    </source>
</evidence>
<reference evidence="2" key="1">
    <citation type="submission" date="2022-11" db="UniProtKB">
        <authorList>
            <consortium name="WormBaseParasite"/>
        </authorList>
    </citation>
    <scope>IDENTIFICATION</scope>
</reference>